<proteinExistence type="predicted"/>
<evidence type="ECO:0000313" key="3">
    <source>
        <dbReference type="WBParaSite" id="ALUE_0000223601-mRNA-1"/>
    </source>
</evidence>
<organism evidence="2 3">
    <name type="scientific">Ascaris lumbricoides</name>
    <name type="common">Giant roundworm</name>
    <dbReference type="NCBI Taxonomy" id="6252"/>
    <lineage>
        <taxon>Eukaryota</taxon>
        <taxon>Metazoa</taxon>
        <taxon>Ecdysozoa</taxon>
        <taxon>Nematoda</taxon>
        <taxon>Chromadorea</taxon>
        <taxon>Rhabditida</taxon>
        <taxon>Spirurina</taxon>
        <taxon>Ascaridomorpha</taxon>
        <taxon>Ascaridoidea</taxon>
        <taxon>Ascarididae</taxon>
        <taxon>Ascaris</taxon>
    </lineage>
</organism>
<protein>
    <submittedName>
        <fullName evidence="3">PKHG7</fullName>
    </submittedName>
</protein>
<evidence type="ECO:0000256" key="1">
    <source>
        <dbReference type="SAM" id="MobiDB-lite"/>
    </source>
</evidence>
<feature type="region of interest" description="Disordered" evidence="1">
    <location>
        <begin position="1"/>
        <end position="38"/>
    </location>
</feature>
<keyword evidence="2" id="KW-1185">Reference proteome</keyword>
<evidence type="ECO:0000313" key="2">
    <source>
        <dbReference type="Proteomes" id="UP000036681"/>
    </source>
</evidence>
<accession>A0A0M3HL41</accession>
<feature type="compositionally biased region" description="Polar residues" evidence="1">
    <location>
        <begin position="16"/>
        <end position="32"/>
    </location>
</feature>
<dbReference type="AlphaFoldDB" id="A0A0M3HL41"/>
<reference evidence="3" key="1">
    <citation type="submission" date="2017-02" db="UniProtKB">
        <authorList>
            <consortium name="WormBaseParasite"/>
        </authorList>
    </citation>
    <scope>IDENTIFICATION</scope>
</reference>
<dbReference type="Proteomes" id="UP000036681">
    <property type="component" value="Unplaced"/>
</dbReference>
<name>A0A0M3HL41_ASCLU</name>
<sequence>MRLSSSLTLEAVGGSSAPSSIGSDEGFNSNSEVSEHTSGALRGALGTGSAWIPQRRASATGLRRYSYKDPDTVSDESGYHDGAVSLSDDEFVLPEEEEEFNENECDVQVTAL</sequence>
<dbReference type="WBParaSite" id="ALUE_0000223601-mRNA-1">
    <property type="protein sequence ID" value="ALUE_0000223601-mRNA-1"/>
    <property type="gene ID" value="ALUE_0000223601"/>
</dbReference>